<name>A0A8H5D0W2_9AGAR</name>
<reference evidence="2 3" key="1">
    <citation type="journal article" date="2020" name="ISME J.">
        <title>Uncovering the hidden diversity of litter-decomposition mechanisms in mushroom-forming fungi.</title>
        <authorList>
            <person name="Floudas D."/>
            <person name="Bentzer J."/>
            <person name="Ahren D."/>
            <person name="Johansson T."/>
            <person name="Persson P."/>
            <person name="Tunlid A."/>
        </authorList>
    </citation>
    <scope>NUCLEOTIDE SEQUENCE [LARGE SCALE GENOMIC DNA]</scope>
    <source>
        <strain evidence="2 3">CBS 146.42</strain>
    </source>
</reference>
<proteinExistence type="predicted"/>
<feature type="transmembrane region" description="Helical" evidence="1">
    <location>
        <begin position="20"/>
        <end position="39"/>
    </location>
</feature>
<protein>
    <submittedName>
        <fullName evidence="2">Uncharacterized protein</fullName>
    </submittedName>
</protein>
<accession>A0A8H5D0W2</accession>
<sequence>MAPPLEVVRFITATAVEAALYGFSLALYLFCARSLYLQLKCRDRRKRALRIFMLLHMSLVMICVLLGLVVDVLNIQTSYVDHANYPGGGFAYSVNVFGVLPIASIGYVMGVIIDILTFGIQIWRLWIIWNASQYRILVMVVPILSLLVFIAIELAQIILIYFPENLTILLTKFLYFGYGSFELFITASVTIFIVIRIALVRRRHVDLMGQSDATKQYTSIISVLVESFALESLWIVISTLTFIEIEDPTMRVSGVDEFFASHSAFHQDPCLSPCCISSHHGTGWKEDTEQKLTTLEWNRDEPQNSSRLSDIVTRASLPVHHEEA</sequence>
<feature type="transmembrane region" description="Helical" evidence="1">
    <location>
        <begin position="174"/>
        <end position="199"/>
    </location>
</feature>
<evidence type="ECO:0000256" key="1">
    <source>
        <dbReference type="SAM" id="Phobius"/>
    </source>
</evidence>
<dbReference type="Proteomes" id="UP000559027">
    <property type="component" value="Unassembled WGS sequence"/>
</dbReference>
<evidence type="ECO:0000313" key="2">
    <source>
        <dbReference type="EMBL" id="KAF5350671.1"/>
    </source>
</evidence>
<feature type="transmembrane region" description="Helical" evidence="1">
    <location>
        <begin position="90"/>
        <end position="116"/>
    </location>
</feature>
<dbReference type="EMBL" id="JAACJO010000014">
    <property type="protein sequence ID" value="KAF5350671.1"/>
    <property type="molecule type" value="Genomic_DNA"/>
</dbReference>
<keyword evidence="1" id="KW-0472">Membrane</keyword>
<feature type="transmembrane region" description="Helical" evidence="1">
    <location>
        <begin position="220"/>
        <end position="243"/>
    </location>
</feature>
<dbReference type="OrthoDB" id="2641762at2759"/>
<keyword evidence="1" id="KW-1133">Transmembrane helix</keyword>
<comment type="caution">
    <text evidence="2">The sequence shown here is derived from an EMBL/GenBank/DDBJ whole genome shotgun (WGS) entry which is preliminary data.</text>
</comment>
<keyword evidence="1" id="KW-0812">Transmembrane</keyword>
<evidence type="ECO:0000313" key="3">
    <source>
        <dbReference type="Proteomes" id="UP000559027"/>
    </source>
</evidence>
<feature type="transmembrane region" description="Helical" evidence="1">
    <location>
        <begin position="136"/>
        <end position="162"/>
    </location>
</feature>
<feature type="transmembrane region" description="Helical" evidence="1">
    <location>
        <begin position="51"/>
        <end position="70"/>
    </location>
</feature>
<organism evidence="2 3">
    <name type="scientific">Leucocoprinus leucothites</name>
    <dbReference type="NCBI Taxonomy" id="201217"/>
    <lineage>
        <taxon>Eukaryota</taxon>
        <taxon>Fungi</taxon>
        <taxon>Dikarya</taxon>
        <taxon>Basidiomycota</taxon>
        <taxon>Agaricomycotina</taxon>
        <taxon>Agaricomycetes</taxon>
        <taxon>Agaricomycetidae</taxon>
        <taxon>Agaricales</taxon>
        <taxon>Agaricineae</taxon>
        <taxon>Agaricaceae</taxon>
        <taxon>Leucocoprinus</taxon>
    </lineage>
</organism>
<dbReference type="AlphaFoldDB" id="A0A8H5D0W2"/>
<keyword evidence="3" id="KW-1185">Reference proteome</keyword>
<gene>
    <name evidence="2" type="ORF">D9756_008551</name>
</gene>